<comment type="caution">
    <text evidence="2">The sequence shown here is derived from an EMBL/GenBank/DDBJ whole genome shotgun (WGS) entry which is preliminary data.</text>
</comment>
<feature type="non-terminal residue" evidence="2">
    <location>
        <position position="1"/>
    </location>
</feature>
<accession>A0A699UPW9</accession>
<proteinExistence type="predicted"/>
<sequence>ELVAGTEPAGTEPAGTEPFDVESMTFQQEDELFPTIG</sequence>
<protein>
    <submittedName>
        <fullName evidence="2">Splicing factor U2af-associated protein 2</fullName>
    </submittedName>
</protein>
<feature type="region of interest" description="Disordered" evidence="1">
    <location>
        <begin position="1"/>
        <end position="23"/>
    </location>
</feature>
<gene>
    <name evidence="2" type="ORF">Tci_895417</name>
</gene>
<feature type="non-terminal residue" evidence="2">
    <location>
        <position position="37"/>
    </location>
</feature>
<dbReference type="AlphaFoldDB" id="A0A699UPW9"/>
<reference evidence="2" key="1">
    <citation type="journal article" date="2019" name="Sci. Rep.">
        <title>Draft genome of Tanacetum cinerariifolium, the natural source of mosquito coil.</title>
        <authorList>
            <person name="Yamashiro T."/>
            <person name="Shiraishi A."/>
            <person name="Satake H."/>
            <person name="Nakayama K."/>
        </authorList>
    </citation>
    <scope>NUCLEOTIDE SEQUENCE</scope>
</reference>
<name>A0A699UPW9_TANCI</name>
<dbReference type="EMBL" id="BKCJ011344765">
    <property type="protein sequence ID" value="GFD23448.1"/>
    <property type="molecule type" value="Genomic_DNA"/>
</dbReference>
<organism evidence="2">
    <name type="scientific">Tanacetum cinerariifolium</name>
    <name type="common">Dalmatian daisy</name>
    <name type="synonym">Chrysanthemum cinerariifolium</name>
    <dbReference type="NCBI Taxonomy" id="118510"/>
    <lineage>
        <taxon>Eukaryota</taxon>
        <taxon>Viridiplantae</taxon>
        <taxon>Streptophyta</taxon>
        <taxon>Embryophyta</taxon>
        <taxon>Tracheophyta</taxon>
        <taxon>Spermatophyta</taxon>
        <taxon>Magnoliopsida</taxon>
        <taxon>eudicotyledons</taxon>
        <taxon>Gunneridae</taxon>
        <taxon>Pentapetalae</taxon>
        <taxon>asterids</taxon>
        <taxon>campanulids</taxon>
        <taxon>Asterales</taxon>
        <taxon>Asteraceae</taxon>
        <taxon>Asteroideae</taxon>
        <taxon>Anthemideae</taxon>
        <taxon>Anthemidinae</taxon>
        <taxon>Tanacetum</taxon>
    </lineage>
</organism>
<evidence type="ECO:0000313" key="2">
    <source>
        <dbReference type="EMBL" id="GFD23448.1"/>
    </source>
</evidence>
<evidence type="ECO:0000256" key="1">
    <source>
        <dbReference type="SAM" id="MobiDB-lite"/>
    </source>
</evidence>